<dbReference type="PANTHER" id="PTHR24023:SF1095">
    <property type="entry name" value="EGF-LIKE DOMAIN-CONTAINING PROTEIN"/>
    <property type="match status" value="1"/>
</dbReference>
<protein>
    <submittedName>
        <fullName evidence="2">Collagen triple helix repeat-containing protein</fullName>
    </submittedName>
</protein>
<proteinExistence type="predicted"/>
<feature type="region of interest" description="Disordered" evidence="1">
    <location>
        <begin position="48"/>
        <end position="126"/>
    </location>
</feature>
<accession>A0A1I2EDL7</accession>
<dbReference type="GO" id="GO:0031012">
    <property type="term" value="C:extracellular matrix"/>
    <property type="evidence" value="ECO:0007669"/>
    <property type="project" value="TreeGrafter"/>
</dbReference>
<dbReference type="Proteomes" id="UP000183410">
    <property type="component" value="Unassembled WGS sequence"/>
</dbReference>
<organism evidence="2 3">
    <name type="scientific">Paenibacillus algorifonticola</name>
    <dbReference type="NCBI Taxonomy" id="684063"/>
    <lineage>
        <taxon>Bacteria</taxon>
        <taxon>Bacillati</taxon>
        <taxon>Bacillota</taxon>
        <taxon>Bacilli</taxon>
        <taxon>Bacillales</taxon>
        <taxon>Paenibacillaceae</taxon>
        <taxon>Paenibacillus</taxon>
    </lineage>
</organism>
<feature type="compositionally biased region" description="Low complexity" evidence="1">
    <location>
        <begin position="60"/>
        <end position="117"/>
    </location>
</feature>
<evidence type="ECO:0000256" key="1">
    <source>
        <dbReference type="SAM" id="MobiDB-lite"/>
    </source>
</evidence>
<dbReference type="GO" id="GO:0005615">
    <property type="term" value="C:extracellular space"/>
    <property type="evidence" value="ECO:0007669"/>
    <property type="project" value="TreeGrafter"/>
</dbReference>
<name>A0A1I2EDL7_9BACL</name>
<dbReference type="EMBL" id="FONN01000009">
    <property type="protein sequence ID" value="SFE90945.1"/>
    <property type="molecule type" value="Genomic_DNA"/>
</dbReference>
<dbReference type="InterPro" id="IPR008160">
    <property type="entry name" value="Collagen"/>
</dbReference>
<dbReference type="PANTHER" id="PTHR24023">
    <property type="entry name" value="COLLAGEN ALPHA"/>
    <property type="match status" value="1"/>
</dbReference>
<dbReference type="Pfam" id="PF01391">
    <property type="entry name" value="Collagen"/>
    <property type="match status" value="1"/>
</dbReference>
<dbReference type="InterPro" id="IPR050149">
    <property type="entry name" value="Collagen_superfamily"/>
</dbReference>
<dbReference type="GO" id="GO:0030020">
    <property type="term" value="F:extracellular matrix structural constituent conferring tensile strength"/>
    <property type="evidence" value="ECO:0007669"/>
    <property type="project" value="TreeGrafter"/>
</dbReference>
<keyword evidence="2" id="KW-0176">Collagen</keyword>
<dbReference type="Gene3D" id="2.60.120.40">
    <property type="match status" value="1"/>
</dbReference>
<dbReference type="AlphaFoldDB" id="A0A1I2EDL7"/>
<dbReference type="InterPro" id="IPR008983">
    <property type="entry name" value="Tumour_necrosis_fac-like_dom"/>
</dbReference>
<gene>
    <name evidence="2" type="ORF">SAMN04487969_10941</name>
</gene>
<evidence type="ECO:0000313" key="2">
    <source>
        <dbReference type="EMBL" id="SFE90945.1"/>
    </source>
</evidence>
<dbReference type="GO" id="GO:0030198">
    <property type="term" value="P:extracellular matrix organization"/>
    <property type="evidence" value="ECO:0007669"/>
    <property type="project" value="TreeGrafter"/>
</dbReference>
<evidence type="ECO:0000313" key="3">
    <source>
        <dbReference type="Proteomes" id="UP000183410"/>
    </source>
</evidence>
<reference evidence="3" key="1">
    <citation type="submission" date="2016-10" db="EMBL/GenBank/DDBJ databases">
        <authorList>
            <person name="Varghese N."/>
            <person name="Submissions S."/>
        </authorList>
    </citation>
    <scope>NUCLEOTIDE SEQUENCE [LARGE SCALE GENOMIC DNA]</scope>
    <source>
        <strain evidence="3">CGMCC 1.10223</strain>
    </source>
</reference>
<sequence>MSCIIDKNKKKKNCHKKIVAVCKPKRKKNIIIKKKVVKVACPAPKVKVNVTPTPGPQGPQGPAGATGLTGPQGPAGTAGLTGPQGPTGATGLTGPQGPAGDTGLTGPTGPTGLTGPTGPTGPQGPAGGISSFAFLCSTEAQNVAAAAVPGGQGGAVTFNDMLISATALTFSPPSDIIINENGFYNISWEVFPTPGNSAFGLFFDPDGAGPTAAALVPCSNYGTGAGNNPFQGQVVAQLTAGGVLTLNRIDNMGNLVLQNAIGGGTSTVSASIVIEKLA</sequence>
<dbReference type="RefSeq" id="WP_177218000.1">
    <property type="nucleotide sequence ID" value="NZ_FONN01000009.1"/>
</dbReference>
<keyword evidence="3" id="KW-1185">Reference proteome</keyword>